<reference evidence="2" key="1">
    <citation type="submission" date="2022-12" db="EMBL/GenBank/DDBJ databases">
        <authorList>
            <person name="Petersen C."/>
        </authorList>
    </citation>
    <scope>NUCLEOTIDE SEQUENCE</scope>
    <source>
        <strain evidence="2">IBT 29677</strain>
    </source>
</reference>
<dbReference type="AlphaFoldDB" id="A0A9W9WCM9"/>
<evidence type="ECO:0000313" key="3">
    <source>
        <dbReference type="Proteomes" id="UP001147747"/>
    </source>
</evidence>
<comment type="caution">
    <text evidence="2">The sequence shown here is derived from an EMBL/GenBank/DDBJ whole genome shotgun (WGS) entry which is preliminary data.</text>
</comment>
<keyword evidence="3" id="KW-1185">Reference proteome</keyword>
<dbReference type="EMBL" id="JAPZBU010000002">
    <property type="protein sequence ID" value="KAJ5414852.1"/>
    <property type="molecule type" value="Genomic_DNA"/>
</dbReference>
<dbReference type="Gene3D" id="2.30.30.100">
    <property type="match status" value="1"/>
</dbReference>
<organism evidence="2 3">
    <name type="scientific">Penicillium cosmopolitanum</name>
    <dbReference type="NCBI Taxonomy" id="1131564"/>
    <lineage>
        <taxon>Eukaryota</taxon>
        <taxon>Fungi</taxon>
        <taxon>Dikarya</taxon>
        <taxon>Ascomycota</taxon>
        <taxon>Pezizomycotina</taxon>
        <taxon>Eurotiomycetes</taxon>
        <taxon>Eurotiomycetidae</taxon>
        <taxon>Eurotiales</taxon>
        <taxon>Aspergillaceae</taxon>
        <taxon>Penicillium</taxon>
    </lineage>
</organism>
<dbReference type="OrthoDB" id="4368636at2759"/>
<evidence type="ECO:0000313" key="2">
    <source>
        <dbReference type="EMBL" id="KAJ5414852.1"/>
    </source>
</evidence>
<evidence type="ECO:0008006" key="4">
    <source>
        <dbReference type="Google" id="ProtNLM"/>
    </source>
</evidence>
<proteinExistence type="predicted"/>
<protein>
    <recommendedName>
        <fullName evidence="4">VCBS repeat-containing protein</fullName>
    </recommendedName>
</protein>
<gene>
    <name evidence="2" type="ORF">N7509_000186</name>
</gene>
<sequence length="100" mass="10342">MEASRNYIRYAAPLGSGSFQAQTTFPVGSGPDGVAVGDFNGDGYLDIVKTNFYDNSLNVLLGTGSGGFQAQATFPVGSVRIGVAVGDFNGDGHLDIGHLR</sequence>
<evidence type="ECO:0000256" key="1">
    <source>
        <dbReference type="ARBA" id="ARBA00022729"/>
    </source>
</evidence>
<dbReference type="RefSeq" id="XP_056494698.1">
    <property type="nucleotide sequence ID" value="XM_056624833.1"/>
</dbReference>
<dbReference type="SUPFAM" id="SSF69318">
    <property type="entry name" value="Integrin alpha N-terminal domain"/>
    <property type="match status" value="1"/>
</dbReference>
<name>A0A9W9WCM9_9EURO</name>
<dbReference type="InterPro" id="IPR028994">
    <property type="entry name" value="Integrin_alpha_N"/>
</dbReference>
<dbReference type="PANTHER" id="PTHR46580">
    <property type="entry name" value="SENSOR KINASE-RELATED"/>
    <property type="match status" value="1"/>
</dbReference>
<dbReference type="GeneID" id="81363813"/>
<dbReference type="Proteomes" id="UP001147747">
    <property type="component" value="Unassembled WGS sequence"/>
</dbReference>
<keyword evidence="1" id="KW-0732">Signal</keyword>
<accession>A0A9W9WCM9</accession>
<dbReference type="InterPro" id="IPR013517">
    <property type="entry name" value="FG-GAP"/>
</dbReference>
<dbReference type="Pfam" id="PF13517">
    <property type="entry name" value="FG-GAP_3"/>
    <property type="match status" value="2"/>
</dbReference>
<reference evidence="2" key="2">
    <citation type="journal article" date="2023" name="IMA Fungus">
        <title>Comparative genomic study of the Penicillium genus elucidates a diverse pangenome and 15 lateral gene transfer events.</title>
        <authorList>
            <person name="Petersen C."/>
            <person name="Sorensen T."/>
            <person name="Nielsen M.R."/>
            <person name="Sondergaard T.E."/>
            <person name="Sorensen J.L."/>
            <person name="Fitzpatrick D.A."/>
            <person name="Frisvad J.C."/>
            <person name="Nielsen K.L."/>
        </authorList>
    </citation>
    <scope>NUCLEOTIDE SEQUENCE</scope>
    <source>
        <strain evidence="2">IBT 29677</strain>
    </source>
</reference>